<evidence type="ECO:0000259" key="1">
    <source>
        <dbReference type="Pfam" id="PF13649"/>
    </source>
</evidence>
<proteinExistence type="predicted"/>
<sequence length="114" mass="12633">MTDPRPAKTGAPPFRRVPGHEWWRTEGSFFLLSEAHRSEREGQRALAFLEGVVPLPPGAQVLDLACGWGRVAIPLALRGYRVVAVDISPVLRLGRHLARAEGATLDFVRADLRR</sequence>
<gene>
    <name evidence="2" type="ORF">B2A_04751</name>
</gene>
<organism evidence="2">
    <name type="scientific">mine drainage metagenome</name>
    <dbReference type="NCBI Taxonomy" id="410659"/>
    <lineage>
        <taxon>unclassified sequences</taxon>
        <taxon>metagenomes</taxon>
        <taxon>ecological metagenomes</taxon>
    </lineage>
</organism>
<evidence type="ECO:0000313" key="2">
    <source>
        <dbReference type="EMBL" id="EQD57538.1"/>
    </source>
</evidence>
<dbReference type="GO" id="GO:0008168">
    <property type="term" value="F:methyltransferase activity"/>
    <property type="evidence" value="ECO:0007669"/>
    <property type="project" value="UniProtKB-KW"/>
</dbReference>
<dbReference type="EC" id="2.1.1.-" evidence="2"/>
<dbReference type="AlphaFoldDB" id="T1AM35"/>
<dbReference type="Pfam" id="PF13649">
    <property type="entry name" value="Methyltransf_25"/>
    <property type="match status" value="1"/>
</dbReference>
<comment type="caution">
    <text evidence="2">The sequence shown here is derived from an EMBL/GenBank/DDBJ whole genome shotgun (WGS) entry which is preliminary data.</text>
</comment>
<keyword evidence="2" id="KW-0808">Transferase</keyword>
<keyword evidence="2" id="KW-0489">Methyltransferase</keyword>
<reference evidence="2" key="1">
    <citation type="submission" date="2013-08" db="EMBL/GenBank/DDBJ databases">
        <authorList>
            <person name="Mendez C."/>
            <person name="Richter M."/>
            <person name="Ferrer M."/>
            <person name="Sanchez J."/>
        </authorList>
    </citation>
    <scope>NUCLEOTIDE SEQUENCE</scope>
</reference>
<accession>T1AM35</accession>
<dbReference type="InterPro" id="IPR041698">
    <property type="entry name" value="Methyltransf_25"/>
</dbReference>
<dbReference type="CDD" id="cd02440">
    <property type="entry name" value="AdoMet_MTases"/>
    <property type="match status" value="1"/>
</dbReference>
<feature type="non-terminal residue" evidence="2">
    <location>
        <position position="114"/>
    </location>
</feature>
<dbReference type="EMBL" id="AUZZ01003223">
    <property type="protein sequence ID" value="EQD57538.1"/>
    <property type="molecule type" value="Genomic_DNA"/>
</dbReference>
<dbReference type="InterPro" id="IPR029063">
    <property type="entry name" value="SAM-dependent_MTases_sf"/>
</dbReference>
<dbReference type="SUPFAM" id="SSF53335">
    <property type="entry name" value="S-adenosyl-L-methionine-dependent methyltransferases"/>
    <property type="match status" value="1"/>
</dbReference>
<dbReference type="GO" id="GO:0032259">
    <property type="term" value="P:methylation"/>
    <property type="evidence" value="ECO:0007669"/>
    <property type="project" value="UniProtKB-KW"/>
</dbReference>
<feature type="domain" description="Methyltransferase" evidence="1">
    <location>
        <begin position="61"/>
        <end position="113"/>
    </location>
</feature>
<dbReference type="Gene3D" id="3.40.50.150">
    <property type="entry name" value="Vaccinia Virus protein VP39"/>
    <property type="match status" value="1"/>
</dbReference>
<protein>
    <submittedName>
        <fullName evidence="2">Methyltransferase type 11</fullName>
        <ecNumber evidence="2">2.1.1.-</ecNumber>
    </submittedName>
</protein>
<name>T1AM35_9ZZZZ</name>
<reference evidence="2" key="2">
    <citation type="journal article" date="2014" name="ISME J.">
        <title>Microbial stratification in low pH oxic and suboxic macroscopic growths along an acid mine drainage.</title>
        <authorList>
            <person name="Mendez-Garcia C."/>
            <person name="Mesa V."/>
            <person name="Sprenger R.R."/>
            <person name="Richter M."/>
            <person name="Diez M.S."/>
            <person name="Solano J."/>
            <person name="Bargiela R."/>
            <person name="Golyshina O.V."/>
            <person name="Manteca A."/>
            <person name="Ramos J.L."/>
            <person name="Gallego J.R."/>
            <person name="Llorente I."/>
            <person name="Martins Dos Santos V.A."/>
            <person name="Jensen O.N."/>
            <person name="Pelaez A.I."/>
            <person name="Sanchez J."/>
            <person name="Ferrer M."/>
        </authorList>
    </citation>
    <scope>NUCLEOTIDE SEQUENCE</scope>
</reference>